<protein>
    <submittedName>
        <fullName evidence="1">Uncharacterized protein</fullName>
    </submittedName>
</protein>
<dbReference type="EMBL" id="CP155573">
    <property type="protein sequence ID" value="XFO68992.1"/>
    <property type="molecule type" value="Genomic_DNA"/>
</dbReference>
<gene>
    <name evidence="1" type="ORF">SPSIL_052200</name>
</gene>
<organism evidence="1 2">
    <name type="scientific">Sporomusa silvacetica DSM 10669</name>
    <dbReference type="NCBI Taxonomy" id="1123289"/>
    <lineage>
        <taxon>Bacteria</taxon>
        <taxon>Bacillati</taxon>
        <taxon>Bacillota</taxon>
        <taxon>Negativicutes</taxon>
        <taxon>Selenomonadales</taxon>
        <taxon>Sporomusaceae</taxon>
        <taxon>Sporomusa</taxon>
    </lineage>
</organism>
<name>A0ABZ3ITI8_9FIRM</name>
<sequence>MLTCKIISKLTNILLYVSYSIEKTVEKNKKFKYNKLRILIIFQ</sequence>
<reference evidence="1" key="1">
    <citation type="submission" date="2024-05" db="EMBL/GenBank/DDBJ databases">
        <title>Isolation and characterization of Sporomusa carbonis sp. nov., a carboxydotrophic hydrogenogen in the genus of Sporomusa isolated from a charcoal burning pile.</title>
        <authorList>
            <person name="Boeer T."/>
            <person name="Rosenbaum F."/>
            <person name="Eysell L."/>
            <person name="Mueller V."/>
            <person name="Daniel R."/>
            <person name="Poehlein A."/>
        </authorList>
    </citation>
    <scope>NUCLEOTIDE SEQUENCE [LARGE SCALE GENOMIC DNA]</scope>
    <source>
        <strain evidence="1">DSM 10669</strain>
    </source>
</reference>
<dbReference type="Proteomes" id="UP000216752">
    <property type="component" value="Chromosome"/>
</dbReference>
<keyword evidence="2" id="KW-1185">Reference proteome</keyword>
<evidence type="ECO:0000313" key="2">
    <source>
        <dbReference type="Proteomes" id="UP000216752"/>
    </source>
</evidence>
<proteinExistence type="predicted"/>
<evidence type="ECO:0000313" key="1">
    <source>
        <dbReference type="EMBL" id="XFO68992.1"/>
    </source>
</evidence>
<accession>A0ABZ3ITI8</accession>